<dbReference type="InterPro" id="IPR005801">
    <property type="entry name" value="ADC_synthase"/>
</dbReference>
<dbReference type="Pfam" id="PF04715">
    <property type="entry name" value="Anth_synt_I_N"/>
    <property type="match status" value="1"/>
</dbReference>
<feature type="region of interest" description="Disordered" evidence="5">
    <location>
        <begin position="202"/>
        <end position="247"/>
    </location>
</feature>
<sequence length="706" mass="75393">MRVLIVDNHDSYTYNLFQLIAEVVGTEPTVLANDDPALAGLDLRAFDAAVVSPGPGTPRRPGDIGGVPRLLDAPWLPVLGVCLGHQAIAHLGGGDVTSAPLPRHGHLTRIRHDAAGLFTGLPQDFTAVRYHSLRVADPLPADLTVTARAEDGVVMGLTHRSLPRWGVQFHPESIASEHGAVLIANFARLARRWCGGGASSPPIGTARVAPVTETPPAPRQSAATGDETRRSTAPRSQAPVEATGRPPGPLVFRVLEDAPATDAVFHALYARAPYSFWLDSSRVGNTARFSFLGDASGARGEVLTYRVGTGSVRVETAGNTYTEPGTIFDVLQDRVATVPTAHPVLPFDFTGGYVGYFGYELKADCGGAAVHRSRTPDSAWLRCDRFVAIDHLEGRCYLVAADGDTAWLDHVADVLTGLPAAPDLPDGVPAVEPEPLLERHRAGYLADVKECLAQLTAGESYEICLTNRLRLSAPADGFSFYRRLRRASPAPYAALVRMGGLTVHSASPERFLRVDGEGWLESRPIKGTAPRHPDPVEDARLRDELRTSAKTRAENLMIVDLLRNDLGRVSEVGTVSVPEFMYTESYATVHQLVSTVRGRLRTGVSPVAAIRACFPAGSMTGAPKRRTMEILDRVESSARGVYSGALGYLSYSGAADLSVVIRSAVSTHGGMEVGAGGAIVLDSDPAEEYEEMLLKARVPLRGLGGG</sequence>
<name>A0A9W6UH37_9ACTN</name>
<dbReference type="NCBIfam" id="TIGR00553">
    <property type="entry name" value="pabB"/>
    <property type="match status" value="1"/>
</dbReference>
<gene>
    <name evidence="9" type="ORF">Nans01_27720</name>
</gene>
<feature type="domain" description="Glutamine amidotransferase" evidence="6">
    <location>
        <begin position="4"/>
        <end position="187"/>
    </location>
</feature>
<evidence type="ECO:0000259" key="6">
    <source>
        <dbReference type="Pfam" id="PF00117"/>
    </source>
</evidence>
<dbReference type="NCBIfam" id="TIGR00566">
    <property type="entry name" value="trpG_papA"/>
    <property type="match status" value="1"/>
</dbReference>
<evidence type="ECO:0000256" key="5">
    <source>
        <dbReference type="SAM" id="MobiDB-lite"/>
    </source>
</evidence>
<keyword evidence="10" id="KW-1185">Reference proteome</keyword>
<comment type="caution">
    <text evidence="9">The sequence shown here is derived from an EMBL/GenBank/DDBJ whole genome shotgun (WGS) entry which is preliminary data.</text>
</comment>
<dbReference type="InterPro" id="IPR006805">
    <property type="entry name" value="Anth_synth_I_N"/>
</dbReference>
<dbReference type="InterPro" id="IPR005802">
    <property type="entry name" value="ADC_synth_comp_1"/>
</dbReference>
<dbReference type="GO" id="GO:0009396">
    <property type="term" value="P:folic acid-containing compound biosynthetic process"/>
    <property type="evidence" value="ECO:0007669"/>
    <property type="project" value="InterPro"/>
</dbReference>
<feature type="domain" description="Anthranilate synthase component I N-terminal" evidence="8">
    <location>
        <begin position="263"/>
        <end position="398"/>
    </location>
</feature>
<evidence type="ECO:0000259" key="8">
    <source>
        <dbReference type="Pfam" id="PF04715"/>
    </source>
</evidence>
<evidence type="ECO:0000256" key="1">
    <source>
        <dbReference type="ARBA" id="ARBA00005970"/>
    </source>
</evidence>
<evidence type="ECO:0000259" key="7">
    <source>
        <dbReference type="Pfam" id="PF00425"/>
    </source>
</evidence>
<dbReference type="PANTHER" id="PTHR11236">
    <property type="entry name" value="AMINOBENZOATE/ANTHRANILATE SYNTHASE"/>
    <property type="match status" value="1"/>
</dbReference>
<dbReference type="SUPFAM" id="SSF52317">
    <property type="entry name" value="Class I glutamine amidotransferase-like"/>
    <property type="match status" value="1"/>
</dbReference>
<protein>
    <recommendedName>
        <fullName evidence="2">aminodeoxychorismate synthase</fullName>
        <ecNumber evidence="2">2.6.1.85</ecNumber>
    </recommendedName>
</protein>
<dbReference type="Gene3D" id="3.60.120.10">
    <property type="entry name" value="Anthranilate synthase"/>
    <property type="match status" value="1"/>
</dbReference>
<proteinExistence type="inferred from homology"/>
<organism evidence="9 10">
    <name type="scientific">Nocardiopsis ansamitocini</name>
    <dbReference type="NCBI Taxonomy" id="1670832"/>
    <lineage>
        <taxon>Bacteria</taxon>
        <taxon>Bacillati</taxon>
        <taxon>Actinomycetota</taxon>
        <taxon>Actinomycetes</taxon>
        <taxon>Streptosporangiales</taxon>
        <taxon>Nocardiopsidaceae</taxon>
        <taxon>Nocardiopsis</taxon>
    </lineage>
</organism>
<comment type="similarity">
    <text evidence="1">In the C-terminal section; belongs to the anthranilate synthase component I family.</text>
</comment>
<dbReference type="PANTHER" id="PTHR11236:SF18">
    <property type="entry name" value="AMINODEOXYCHORISMATE SYNTHASE"/>
    <property type="match status" value="1"/>
</dbReference>
<dbReference type="InterPro" id="IPR015890">
    <property type="entry name" value="Chorismate_C"/>
</dbReference>
<dbReference type="Pfam" id="PF00425">
    <property type="entry name" value="Chorismate_bind"/>
    <property type="match status" value="1"/>
</dbReference>
<keyword evidence="4" id="KW-0315">Glutamine amidotransferase</keyword>
<dbReference type="EMBL" id="BSQG01000004">
    <property type="protein sequence ID" value="GLU48421.1"/>
    <property type="molecule type" value="Genomic_DNA"/>
</dbReference>
<dbReference type="GO" id="GO:0008153">
    <property type="term" value="P:4-aminobenzoate biosynthetic process"/>
    <property type="evidence" value="ECO:0007669"/>
    <property type="project" value="TreeGrafter"/>
</dbReference>
<dbReference type="Pfam" id="PF00117">
    <property type="entry name" value="GATase"/>
    <property type="match status" value="1"/>
</dbReference>
<dbReference type="AlphaFoldDB" id="A0A9W6UH37"/>
<dbReference type="Proteomes" id="UP001165092">
    <property type="component" value="Unassembled WGS sequence"/>
</dbReference>
<feature type="domain" description="Chorismate-utilising enzyme C-terminal" evidence="7">
    <location>
        <begin position="442"/>
        <end position="695"/>
    </location>
</feature>
<accession>A0A9W6UH37</accession>
<evidence type="ECO:0000256" key="2">
    <source>
        <dbReference type="ARBA" id="ARBA00013139"/>
    </source>
</evidence>
<dbReference type="SUPFAM" id="SSF56322">
    <property type="entry name" value="ADC synthase"/>
    <property type="match status" value="1"/>
</dbReference>
<dbReference type="PRINTS" id="PR00097">
    <property type="entry name" value="ANTSNTHASEII"/>
</dbReference>
<evidence type="ECO:0000313" key="10">
    <source>
        <dbReference type="Proteomes" id="UP001165092"/>
    </source>
</evidence>
<dbReference type="GO" id="GO:0005737">
    <property type="term" value="C:cytoplasm"/>
    <property type="evidence" value="ECO:0007669"/>
    <property type="project" value="TreeGrafter"/>
</dbReference>
<dbReference type="PRINTS" id="PR00099">
    <property type="entry name" value="CPSGATASE"/>
</dbReference>
<evidence type="ECO:0000256" key="4">
    <source>
        <dbReference type="ARBA" id="ARBA00022962"/>
    </source>
</evidence>
<dbReference type="Gene3D" id="3.40.50.880">
    <property type="match status" value="1"/>
</dbReference>
<dbReference type="InterPro" id="IPR017926">
    <property type="entry name" value="GATASE"/>
</dbReference>
<dbReference type="RefSeq" id="WP_285759903.1">
    <property type="nucleotide sequence ID" value="NZ_BSQG01000004.1"/>
</dbReference>
<dbReference type="GO" id="GO:0000162">
    <property type="term" value="P:L-tryptophan biosynthetic process"/>
    <property type="evidence" value="ECO:0007669"/>
    <property type="project" value="TreeGrafter"/>
</dbReference>
<dbReference type="PROSITE" id="PS51273">
    <property type="entry name" value="GATASE_TYPE_1"/>
    <property type="match status" value="1"/>
</dbReference>
<dbReference type="EC" id="2.6.1.85" evidence="2"/>
<dbReference type="PRINTS" id="PR00096">
    <property type="entry name" value="GATASE"/>
</dbReference>
<dbReference type="CDD" id="cd01743">
    <property type="entry name" value="GATase1_Anthranilate_Synthase"/>
    <property type="match status" value="1"/>
</dbReference>
<evidence type="ECO:0000256" key="3">
    <source>
        <dbReference type="ARBA" id="ARBA00022679"/>
    </source>
</evidence>
<dbReference type="InterPro" id="IPR029062">
    <property type="entry name" value="Class_I_gatase-like"/>
</dbReference>
<reference evidence="9" key="1">
    <citation type="submission" date="2023-02" db="EMBL/GenBank/DDBJ databases">
        <title>Nocardiopsis ansamitocini NBRC 112285.</title>
        <authorList>
            <person name="Ichikawa N."/>
            <person name="Sato H."/>
            <person name="Tonouchi N."/>
        </authorList>
    </citation>
    <scope>NUCLEOTIDE SEQUENCE</scope>
    <source>
        <strain evidence="9">NBRC 112285</strain>
    </source>
</reference>
<dbReference type="InterPro" id="IPR006221">
    <property type="entry name" value="TrpG/PapA_dom"/>
</dbReference>
<keyword evidence="3" id="KW-0808">Transferase</keyword>
<evidence type="ECO:0000313" key="9">
    <source>
        <dbReference type="EMBL" id="GLU48421.1"/>
    </source>
</evidence>
<dbReference type="GO" id="GO:0046820">
    <property type="term" value="F:4-amino-4-deoxychorismate synthase activity"/>
    <property type="evidence" value="ECO:0007669"/>
    <property type="project" value="UniProtKB-EC"/>
</dbReference>
<dbReference type="InterPro" id="IPR019999">
    <property type="entry name" value="Anth_synth_I-like"/>
</dbReference>